<evidence type="ECO:0000313" key="4">
    <source>
        <dbReference type="Proteomes" id="UP000481861"/>
    </source>
</evidence>
<dbReference type="EMBL" id="JAADJZ010000017">
    <property type="protein sequence ID" value="KAF2869211.1"/>
    <property type="molecule type" value="Genomic_DNA"/>
</dbReference>
<dbReference type="AlphaFoldDB" id="A0A7C8I697"/>
<dbReference type="OrthoDB" id="1022638at2759"/>
<protein>
    <recommendedName>
        <fullName evidence="2">BTB domain-containing protein</fullName>
    </recommendedName>
</protein>
<dbReference type="SUPFAM" id="SSF54695">
    <property type="entry name" value="POZ domain"/>
    <property type="match status" value="1"/>
</dbReference>
<organism evidence="3 4">
    <name type="scientific">Massariosphaeria phaeospora</name>
    <dbReference type="NCBI Taxonomy" id="100035"/>
    <lineage>
        <taxon>Eukaryota</taxon>
        <taxon>Fungi</taxon>
        <taxon>Dikarya</taxon>
        <taxon>Ascomycota</taxon>
        <taxon>Pezizomycotina</taxon>
        <taxon>Dothideomycetes</taxon>
        <taxon>Pleosporomycetidae</taxon>
        <taxon>Pleosporales</taxon>
        <taxon>Pleosporales incertae sedis</taxon>
        <taxon>Massariosphaeria</taxon>
    </lineage>
</organism>
<dbReference type="PROSITE" id="PS50097">
    <property type="entry name" value="BTB"/>
    <property type="match status" value="1"/>
</dbReference>
<feature type="region of interest" description="Disordered" evidence="1">
    <location>
        <begin position="96"/>
        <end position="131"/>
    </location>
</feature>
<proteinExistence type="predicted"/>
<gene>
    <name evidence="3" type="ORF">BDV95DRAFT_609441</name>
</gene>
<evidence type="ECO:0000259" key="2">
    <source>
        <dbReference type="PROSITE" id="PS50097"/>
    </source>
</evidence>
<reference evidence="3 4" key="1">
    <citation type="submission" date="2020-01" db="EMBL/GenBank/DDBJ databases">
        <authorList>
            <consortium name="DOE Joint Genome Institute"/>
            <person name="Haridas S."/>
            <person name="Albert R."/>
            <person name="Binder M."/>
            <person name="Bloem J."/>
            <person name="Labutti K."/>
            <person name="Salamov A."/>
            <person name="Andreopoulos B."/>
            <person name="Baker S.E."/>
            <person name="Barry K."/>
            <person name="Bills G."/>
            <person name="Bluhm B.H."/>
            <person name="Cannon C."/>
            <person name="Castanera R."/>
            <person name="Culley D.E."/>
            <person name="Daum C."/>
            <person name="Ezra D."/>
            <person name="Gonzalez J.B."/>
            <person name="Henrissat B."/>
            <person name="Kuo A."/>
            <person name="Liang C."/>
            <person name="Lipzen A."/>
            <person name="Lutzoni F."/>
            <person name="Magnuson J."/>
            <person name="Mondo S."/>
            <person name="Nolan M."/>
            <person name="Ohm R."/>
            <person name="Pangilinan J."/>
            <person name="Park H.-J.H."/>
            <person name="Ramirez L."/>
            <person name="Alfaro M."/>
            <person name="Sun H."/>
            <person name="Tritt A."/>
            <person name="Yoshinaga Y."/>
            <person name="Zwiers L.-H.L."/>
            <person name="Turgeon B.G."/>
            <person name="Goodwin S.B."/>
            <person name="Spatafora J.W."/>
            <person name="Crous P.W."/>
            <person name="Grigoriev I.V."/>
        </authorList>
    </citation>
    <scope>NUCLEOTIDE SEQUENCE [LARGE SCALE GENOMIC DNA]</scope>
    <source>
        <strain evidence="3 4">CBS 611.86</strain>
    </source>
</reference>
<dbReference type="CDD" id="cd18186">
    <property type="entry name" value="BTB_POZ_ZBTB_KLHL-like"/>
    <property type="match status" value="1"/>
</dbReference>
<dbReference type="Gene3D" id="3.30.710.10">
    <property type="entry name" value="Potassium Channel Kv1.1, Chain A"/>
    <property type="match status" value="1"/>
</dbReference>
<comment type="caution">
    <text evidence="3">The sequence shown here is derived from an EMBL/GenBank/DDBJ whole genome shotgun (WGS) entry which is preliminary data.</text>
</comment>
<dbReference type="PANTHER" id="PTHR47843:SF2">
    <property type="entry name" value="BTB DOMAIN-CONTAINING PROTEIN"/>
    <property type="match status" value="1"/>
</dbReference>
<dbReference type="InterPro" id="IPR011333">
    <property type="entry name" value="SKP1/BTB/POZ_sf"/>
</dbReference>
<evidence type="ECO:0000256" key="1">
    <source>
        <dbReference type="SAM" id="MobiDB-lite"/>
    </source>
</evidence>
<dbReference type="PANTHER" id="PTHR47843">
    <property type="entry name" value="BTB DOMAIN-CONTAINING PROTEIN-RELATED"/>
    <property type="match status" value="1"/>
</dbReference>
<evidence type="ECO:0000313" key="3">
    <source>
        <dbReference type="EMBL" id="KAF2869211.1"/>
    </source>
</evidence>
<name>A0A7C8I697_9PLEO</name>
<dbReference type="Proteomes" id="UP000481861">
    <property type="component" value="Unassembled WGS sequence"/>
</dbReference>
<feature type="compositionally biased region" description="Basic and acidic residues" evidence="1">
    <location>
        <begin position="270"/>
        <end position="286"/>
    </location>
</feature>
<keyword evidence="4" id="KW-1185">Reference proteome</keyword>
<dbReference type="InterPro" id="IPR000210">
    <property type="entry name" value="BTB/POZ_dom"/>
</dbReference>
<feature type="region of interest" description="Disordered" evidence="1">
    <location>
        <begin position="263"/>
        <end position="286"/>
    </location>
</feature>
<feature type="compositionally biased region" description="Basic and acidic residues" evidence="1">
    <location>
        <begin position="117"/>
        <end position="126"/>
    </location>
</feature>
<feature type="compositionally biased region" description="Basic and acidic residues" evidence="1">
    <location>
        <begin position="96"/>
        <end position="109"/>
    </location>
</feature>
<accession>A0A7C8I697</accession>
<sequence length="286" mass="32138">MVELVDIRQRRTKATQFIDSPLVKIIVGKEGAAQTSYFVHEDLLTERSGFFQSALNGSWAESDTKTVFLPDDDDYYVKLYIELLYTGKLGILRPKEVSHADESDKRNTEAQDDIGDSGEKEVKDQDQEGGVVESGGTFEMLKLYVLAEKFIDPRAKNHIMHGLVSSVLKPRADGKHYCPTDGRRIEIIYNGTASATNPARRFLIDIYHKSGSSTWFNSYQAEDLPKDFLHELAVKFLDAPRSKKTGPPPLLDVNDYLEDTDLGEYNGPSKECKVVDERAEEPPGVE</sequence>
<feature type="domain" description="BTB" evidence="2">
    <location>
        <begin position="21"/>
        <end position="93"/>
    </location>
</feature>